<dbReference type="InterPro" id="IPR021109">
    <property type="entry name" value="Peptidase_aspartic_dom_sf"/>
</dbReference>
<gene>
    <name evidence="1" type="ORF">HK105_201027</name>
</gene>
<dbReference type="Gene3D" id="2.40.70.10">
    <property type="entry name" value="Acid Proteases"/>
    <property type="match status" value="1"/>
</dbReference>
<accession>A0ABR4NIN7</accession>
<comment type="caution">
    <text evidence="1">The sequence shown here is derived from an EMBL/GenBank/DDBJ whole genome shotgun (WGS) entry which is preliminary data.</text>
</comment>
<sequence>MLTCATFVCHNNATPCDNINVLLDTSSADMEIPDHLYSSSGDIVLTRQSNQPEIYGTTYGTGNWTGFGTTVSIALSDSSLSADNAPVIVISSQTSPAAVSSQLTRGRLGLAPAAAALYVTSPPTVLDALVASRAISTTNVGIRMCFWQNIDNSFFEIGTSGLSPECNAVNPRITWINSPVQSSFAFNVRTISVGGVPVHLSPSFQENGAWPKIETCEN</sequence>
<protein>
    <submittedName>
        <fullName evidence="1">Uncharacterized protein</fullName>
    </submittedName>
</protein>
<dbReference type="SUPFAM" id="SSF50630">
    <property type="entry name" value="Acid proteases"/>
    <property type="match status" value="1"/>
</dbReference>
<keyword evidence="2" id="KW-1185">Reference proteome</keyword>
<name>A0ABR4NIN7_9FUNG</name>
<dbReference type="EMBL" id="JADGIZ020000003">
    <property type="protein sequence ID" value="KAL2919383.1"/>
    <property type="molecule type" value="Genomic_DNA"/>
</dbReference>
<reference evidence="1 2" key="1">
    <citation type="submission" date="2023-09" db="EMBL/GenBank/DDBJ databases">
        <title>Pangenome analysis of Batrachochytrium dendrobatidis and related Chytrids.</title>
        <authorList>
            <person name="Yacoub M.N."/>
            <person name="Stajich J.E."/>
            <person name="James T.Y."/>
        </authorList>
    </citation>
    <scope>NUCLEOTIDE SEQUENCE [LARGE SCALE GENOMIC DNA]</scope>
    <source>
        <strain evidence="1 2">JEL0888</strain>
    </source>
</reference>
<evidence type="ECO:0000313" key="2">
    <source>
        <dbReference type="Proteomes" id="UP001527925"/>
    </source>
</evidence>
<organism evidence="1 2">
    <name type="scientific">Polyrhizophydium stewartii</name>
    <dbReference type="NCBI Taxonomy" id="2732419"/>
    <lineage>
        <taxon>Eukaryota</taxon>
        <taxon>Fungi</taxon>
        <taxon>Fungi incertae sedis</taxon>
        <taxon>Chytridiomycota</taxon>
        <taxon>Chytridiomycota incertae sedis</taxon>
        <taxon>Chytridiomycetes</taxon>
        <taxon>Rhizophydiales</taxon>
        <taxon>Rhizophydiales incertae sedis</taxon>
        <taxon>Polyrhizophydium</taxon>
    </lineage>
</organism>
<proteinExistence type="predicted"/>
<dbReference type="Proteomes" id="UP001527925">
    <property type="component" value="Unassembled WGS sequence"/>
</dbReference>
<evidence type="ECO:0000313" key="1">
    <source>
        <dbReference type="EMBL" id="KAL2919383.1"/>
    </source>
</evidence>